<dbReference type="Proteomes" id="UP000470010">
    <property type="component" value="Unassembled WGS sequence"/>
</dbReference>
<comment type="similarity">
    <text evidence="1">Belongs to the thioester dehydratase family. FabZ subfamily.</text>
</comment>
<reference evidence="4" key="1">
    <citation type="submission" date="2019-08" db="EMBL/GenBank/DDBJ databases">
        <title>Arthrobacter sp. nov., isolated from plateau pika and Tibetan wild ass.</title>
        <authorList>
            <person name="Ge Y."/>
        </authorList>
    </citation>
    <scope>NUCLEOTIDE SEQUENCE [LARGE SCALE GENOMIC DNA]</scope>
    <source>
        <strain evidence="4">HF-1365</strain>
    </source>
</reference>
<sequence>MKRDELKKILPHREPMLLLDEAEVVDGVAHGRITITGDEFFVQGHFPGNPVVPGVILCEMLAQNCCVLMGDGLSGQENVTPFYTSLDKVRFKHPVRPGDTVELTCQITRHRGPFYFASGEARVGDALCVTAEMSFALMPAE</sequence>
<dbReference type="PANTHER" id="PTHR30272:SF1">
    <property type="entry name" value="3-HYDROXYACYL-[ACYL-CARRIER-PROTEIN] DEHYDRATASE"/>
    <property type="match status" value="1"/>
</dbReference>
<dbReference type="GO" id="GO:0016829">
    <property type="term" value="F:lyase activity"/>
    <property type="evidence" value="ECO:0007669"/>
    <property type="project" value="UniProtKB-KW"/>
</dbReference>
<dbReference type="GeneID" id="98653587"/>
<evidence type="ECO:0000256" key="2">
    <source>
        <dbReference type="ARBA" id="ARBA00023239"/>
    </source>
</evidence>
<gene>
    <name evidence="3" type="ORF">GJE22_02445</name>
</gene>
<name>A0A7K0G6N5_9ACTN</name>
<dbReference type="CDD" id="cd01288">
    <property type="entry name" value="FabZ"/>
    <property type="match status" value="1"/>
</dbReference>
<evidence type="ECO:0000313" key="4">
    <source>
        <dbReference type="Proteomes" id="UP000470010"/>
    </source>
</evidence>
<protein>
    <submittedName>
        <fullName evidence="3">Beta-hydroxyacyl-ACP dehydratase</fullName>
    </submittedName>
</protein>
<evidence type="ECO:0000256" key="1">
    <source>
        <dbReference type="ARBA" id="ARBA00009174"/>
    </source>
</evidence>
<proteinExistence type="inferred from homology"/>
<dbReference type="EMBL" id="VTFZ01000002">
    <property type="protein sequence ID" value="MRX79473.1"/>
    <property type="molecule type" value="Genomic_DNA"/>
</dbReference>
<dbReference type="InterPro" id="IPR013114">
    <property type="entry name" value="FabA_FabZ"/>
</dbReference>
<dbReference type="InterPro" id="IPR029069">
    <property type="entry name" value="HotDog_dom_sf"/>
</dbReference>
<dbReference type="RefSeq" id="WP_019128658.1">
    <property type="nucleotide sequence ID" value="NZ_VLLQ01000002.1"/>
</dbReference>
<dbReference type="AlphaFoldDB" id="A0A7K0G6N5"/>
<keyword evidence="4" id="KW-1185">Reference proteome</keyword>
<dbReference type="Pfam" id="PF07977">
    <property type="entry name" value="FabA"/>
    <property type="match status" value="1"/>
</dbReference>
<dbReference type="SUPFAM" id="SSF54637">
    <property type="entry name" value="Thioesterase/thiol ester dehydrase-isomerase"/>
    <property type="match status" value="1"/>
</dbReference>
<comment type="caution">
    <text evidence="3">The sequence shown here is derived from an EMBL/GenBank/DDBJ whole genome shotgun (WGS) entry which is preliminary data.</text>
</comment>
<evidence type="ECO:0000313" key="3">
    <source>
        <dbReference type="EMBL" id="MRX79473.1"/>
    </source>
</evidence>
<dbReference type="PANTHER" id="PTHR30272">
    <property type="entry name" value="3-HYDROXYACYL-[ACYL-CARRIER-PROTEIN] DEHYDRATASE"/>
    <property type="match status" value="1"/>
</dbReference>
<dbReference type="Gene3D" id="3.10.129.10">
    <property type="entry name" value="Hotdog Thioesterase"/>
    <property type="match status" value="1"/>
</dbReference>
<keyword evidence="2" id="KW-0456">Lyase</keyword>
<organism evidence="3 4">
    <name type="scientific">Enorma shizhengliae</name>
    <dbReference type="NCBI Taxonomy" id="2606615"/>
    <lineage>
        <taxon>Bacteria</taxon>
        <taxon>Bacillati</taxon>
        <taxon>Actinomycetota</taxon>
        <taxon>Coriobacteriia</taxon>
        <taxon>Coriobacteriales</taxon>
        <taxon>Coriobacteriaceae</taxon>
        <taxon>Enorma</taxon>
    </lineage>
</organism>
<accession>A0A7K0G6N5</accession>